<dbReference type="Proteomes" id="UP000008810">
    <property type="component" value="Chromosome 3"/>
</dbReference>
<proteinExistence type="predicted"/>
<dbReference type="RefSeq" id="XP_024317351.1">
    <property type="nucleotide sequence ID" value="XM_024461583.1"/>
</dbReference>
<evidence type="ECO:0000313" key="4">
    <source>
        <dbReference type="Proteomes" id="UP000008810"/>
    </source>
</evidence>
<dbReference type="Gramene" id="PNT65667">
    <property type="protein sequence ID" value="PNT65667"/>
    <property type="gene ID" value="BRADI_3g00491v3"/>
</dbReference>
<dbReference type="RefSeq" id="XP_024317352.1">
    <property type="nucleotide sequence ID" value="XM_024461584.1"/>
</dbReference>
<evidence type="ECO:0000256" key="1">
    <source>
        <dbReference type="SAM" id="MobiDB-lite"/>
    </source>
</evidence>
<name>I1HW12_BRADI</name>
<dbReference type="AlphaFoldDB" id="I1HW12"/>
<evidence type="ECO:0000313" key="3">
    <source>
        <dbReference type="EnsemblPlants" id="PNT65667"/>
    </source>
</evidence>
<feature type="compositionally biased region" description="Acidic residues" evidence="1">
    <location>
        <begin position="103"/>
        <end position="114"/>
    </location>
</feature>
<accession>I1HW12</accession>
<protein>
    <submittedName>
        <fullName evidence="2 3">Uncharacterized protein</fullName>
    </submittedName>
</protein>
<reference evidence="3" key="3">
    <citation type="submission" date="2018-08" db="UniProtKB">
        <authorList>
            <consortium name="EnsemblPlants"/>
        </authorList>
    </citation>
    <scope>IDENTIFICATION</scope>
    <source>
        <strain evidence="3">cv. Bd21</strain>
    </source>
</reference>
<feature type="region of interest" description="Disordered" evidence="1">
    <location>
        <begin position="45"/>
        <end position="114"/>
    </location>
</feature>
<reference evidence="2 3" key="1">
    <citation type="journal article" date="2010" name="Nature">
        <title>Genome sequencing and analysis of the model grass Brachypodium distachyon.</title>
        <authorList>
            <consortium name="International Brachypodium Initiative"/>
        </authorList>
    </citation>
    <scope>NUCLEOTIDE SEQUENCE [LARGE SCALE GENOMIC DNA]</scope>
    <source>
        <strain evidence="2">Bd21</strain>
        <strain evidence="3">cv. Bd21</strain>
    </source>
</reference>
<dbReference type="EMBL" id="CM000882">
    <property type="protein sequence ID" value="PNT65667.1"/>
    <property type="molecule type" value="Genomic_DNA"/>
</dbReference>
<reference evidence="2" key="2">
    <citation type="submission" date="2017-06" db="EMBL/GenBank/DDBJ databases">
        <title>WGS assembly of Brachypodium distachyon.</title>
        <authorList>
            <consortium name="The International Brachypodium Initiative"/>
            <person name="Lucas S."/>
            <person name="Harmon-Smith M."/>
            <person name="Lail K."/>
            <person name="Tice H."/>
            <person name="Grimwood J."/>
            <person name="Bruce D."/>
            <person name="Barry K."/>
            <person name="Shu S."/>
            <person name="Lindquist E."/>
            <person name="Wang M."/>
            <person name="Pitluck S."/>
            <person name="Vogel J.P."/>
            <person name="Garvin D.F."/>
            <person name="Mockler T.C."/>
            <person name="Schmutz J."/>
            <person name="Rokhsar D."/>
            <person name="Bevan M.W."/>
        </authorList>
    </citation>
    <scope>NUCLEOTIDE SEQUENCE</scope>
    <source>
        <strain evidence="2">Bd21</strain>
    </source>
</reference>
<dbReference type="EnsemblPlants" id="PNT65667">
    <property type="protein sequence ID" value="PNT65667"/>
    <property type="gene ID" value="BRADI_3g00491v3"/>
</dbReference>
<feature type="compositionally biased region" description="Acidic residues" evidence="1">
    <location>
        <begin position="50"/>
        <end position="81"/>
    </location>
</feature>
<evidence type="ECO:0000313" key="2">
    <source>
        <dbReference type="EMBL" id="PNT65667.1"/>
    </source>
</evidence>
<dbReference type="HOGENOM" id="CLU_2124487_0_0_1"/>
<organism evidence="2">
    <name type="scientific">Brachypodium distachyon</name>
    <name type="common">Purple false brome</name>
    <name type="synonym">Trachynia distachya</name>
    <dbReference type="NCBI Taxonomy" id="15368"/>
    <lineage>
        <taxon>Eukaryota</taxon>
        <taxon>Viridiplantae</taxon>
        <taxon>Streptophyta</taxon>
        <taxon>Embryophyta</taxon>
        <taxon>Tracheophyta</taxon>
        <taxon>Spermatophyta</taxon>
        <taxon>Magnoliopsida</taxon>
        <taxon>Liliopsida</taxon>
        <taxon>Poales</taxon>
        <taxon>Poaceae</taxon>
        <taxon>BOP clade</taxon>
        <taxon>Pooideae</taxon>
        <taxon>Stipodae</taxon>
        <taxon>Brachypodieae</taxon>
        <taxon>Brachypodium</taxon>
    </lineage>
</organism>
<gene>
    <name evidence="3" type="primary">LOC100831455</name>
    <name evidence="2" type="ORF">BRADI_3g00491v3</name>
</gene>
<keyword evidence="4" id="KW-1185">Reference proteome</keyword>
<sequence>MSNNSSSGLCSDCGNRKRDCECCDRCGKLEADLCQCCPECHQHRDQACDCSDDEDDEEEEEEDEGGSQESMDVEPASEDEDGNPKVDPSMADLLQQATTYRPDDDDEDEDEDDE</sequence>
<dbReference type="GeneID" id="100831455"/>